<evidence type="ECO:0000313" key="1">
    <source>
        <dbReference type="EMBL" id="MBB3204267.1"/>
    </source>
</evidence>
<keyword evidence="2" id="KW-1185">Reference proteome</keyword>
<sequence>MSEIQSHSQALPLRVAMVEVRDVAIADSPPGPVQCTLRIKRLSRVPVENESAGRSDSEGGNLLVANGESPFAATLAAVSQLCRKPLFIVSHHEDGSGGHYRCVVAVSDQEGGGDLNVSSRGSGRATAGRPEIAWTLAIIRAANHAGLLKREFRANNQKTLRQWSREAVLEISDCLSRSDVRPGEDPAVMLEVESIVLDYLNIGSSAAVITASNQPRPETILSLFDTSVWLYDEEGRPRRYYTDTDLWLAWYPGVDDDHRSVEEVIESMPAAPATAIPWIVRLFENPTSPIRFRGAIDLHDHDVLHVLLGRGLQDQDEAFVLGFAMGTAKKISTIQYHVFKFLMARVYPEPYRIPGFLQPAFDLGVQCGKKTGAEELYKQPLKELRSLTIEEARRRAGINMDIVREHYRVEQQRIPFTIASLRLP</sequence>
<organism evidence="1 2">
    <name type="scientific">Aporhodopirellula rubra</name>
    <dbReference type="NCBI Taxonomy" id="980271"/>
    <lineage>
        <taxon>Bacteria</taxon>
        <taxon>Pseudomonadati</taxon>
        <taxon>Planctomycetota</taxon>
        <taxon>Planctomycetia</taxon>
        <taxon>Pirellulales</taxon>
        <taxon>Pirellulaceae</taxon>
        <taxon>Aporhodopirellula</taxon>
    </lineage>
</organism>
<dbReference type="AlphaFoldDB" id="A0A7W5DU99"/>
<dbReference type="RefSeq" id="WP_184300132.1">
    <property type="nucleotide sequence ID" value="NZ_JACHXU010000001.1"/>
</dbReference>
<dbReference type="Proteomes" id="UP000536179">
    <property type="component" value="Unassembled WGS sequence"/>
</dbReference>
<evidence type="ECO:0000313" key="2">
    <source>
        <dbReference type="Proteomes" id="UP000536179"/>
    </source>
</evidence>
<name>A0A7W5DU99_9BACT</name>
<proteinExistence type="predicted"/>
<accession>A0A7W5DU99</accession>
<dbReference type="EMBL" id="JACHXU010000001">
    <property type="protein sequence ID" value="MBB3204267.1"/>
    <property type="molecule type" value="Genomic_DNA"/>
</dbReference>
<reference evidence="1 2" key="1">
    <citation type="submission" date="2020-08" db="EMBL/GenBank/DDBJ databases">
        <title>Genomic Encyclopedia of Type Strains, Phase III (KMG-III): the genomes of soil and plant-associated and newly described type strains.</title>
        <authorList>
            <person name="Whitman W."/>
        </authorList>
    </citation>
    <scope>NUCLEOTIDE SEQUENCE [LARGE SCALE GENOMIC DNA]</scope>
    <source>
        <strain evidence="1 2">CECT 8075</strain>
    </source>
</reference>
<comment type="caution">
    <text evidence="1">The sequence shown here is derived from an EMBL/GenBank/DDBJ whole genome shotgun (WGS) entry which is preliminary data.</text>
</comment>
<gene>
    <name evidence="1" type="ORF">FHS27_000031</name>
</gene>
<protein>
    <submittedName>
        <fullName evidence="1">Uncharacterized protein</fullName>
    </submittedName>
</protein>